<sequence length="79" mass="8717">MKNIVSNNNSWCMSYPCLHPPAEADRKQVQEAVPSSSWGLLNEAALLLEHLAVHDENLEVQRNTKAIKVLCTSGLANCN</sequence>
<name>A0A232EL85_9HYME</name>
<accession>A0A232EL85</accession>
<evidence type="ECO:0000313" key="1">
    <source>
        <dbReference type="EMBL" id="OXU19114.1"/>
    </source>
</evidence>
<proteinExistence type="predicted"/>
<gene>
    <name evidence="1" type="ORF">TSAR_016364</name>
</gene>
<dbReference type="EMBL" id="NNAY01003608">
    <property type="protein sequence ID" value="OXU19114.1"/>
    <property type="molecule type" value="Genomic_DNA"/>
</dbReference>
<dbReference type="Proteomes" id="UP000215335">
    <property type="component" value="Unassembled WGS sequence"/>
</dbReference>
<keyword evidence="2" id="KW-1185">Reference proteome</keyword>
<dbReference type="AlphaFoldDB" id="A0A232EL85"/>
<protein>
    <submittedName>
        <fullName evidence="1">Uncharacterized protein</fullName>
    </submittedName>
</protein>
<evidence type="ECO:0000313" key="2">
    <source>
        <dbReference type="Proteomes" id="UP000215335"/>
    </source>
</evidence>
<organism evidence="1 2">
    <name type="scientific">Trichomalopsis sarcophagae</name>
    <dbReference type="NCBI Taxonomy" id="543379"/>
    <lineage>
        <taxon>Eukaryota</taxon>
        <taxon>Metazoa</taxon>
        <taxon>Ecdysozoa</taxon>
        <taxon>Arthropoda</taxon>
        <taxon>Hexapoda</taxon>
        <taxon>Insecta</taxon>
        <taxon>Pterygota</taxon>
        <taxon>Neoptera</taxon>
        <taxon>Endopterygota</taxon>
        <taxon>Hymenoptera</taxon>
        <taxon>Apocrita</taxon>
        <taxon>Proctotrupomorpha</taxon>
        <taxon>Chalcidoidea</taxon>
        <taxon>Pteromalidae</taxon>
        <taxon>Pteromalinae</taxon>
        <taxon>Trichomalopsis</taxon>
    </lineage>
</organism>
<reference evidence="1 2" key="1">
    <citation type="journal article" date="2017" name="Curr. Biol.">
        <title>The Evolution of Venom by Co-option of Single-Copy Genes.</title>
        <authorList>
            <person name="Martinson E.O."/>
            <person name="Mrinalini"/>
            <person name="Kelkar Y.D."/>
            <person name="Chang C.H."/>
            <person name="Werren J.H."/>
        </authorList>
    </citation>
    <scope>NUCLEOTIDE SEQUENCE [LARGE SCALE GENOMIC DNA]</scope>
    <source>
        <strain evidence="1 2">Alberta</strain>
        <tissue evidence="1">Whole body</tissue>
    </source>
</reference>
<comment type="caution">
    <text evidence="1">The sequence shown here is derived from an EMBL/GenBank/DDBJ whole genome shotgun (WGS) entry which is preliminary data.</text>
</comment>